<dbReference type="InterPro" id="IPR029476">
    <property type="entry name" value="DNase_NucA_NucB"/>
</dbReference>
<dbReference type="EMBL" id="ML986487">
    <property type="protein sequence ID" value="KAF2278590.1"/>
    <property type="molecule type" value="Genomic_DNA"/>
</dbReference>
<dbReference type="Pfam" id="PF14040">
    <property type="entry name" value="DNase_NucA_NucB"/>
    <property type="match status" value="1"/>
</dbReference>
<evidence type="ECO:0000313" key="4">
    <source>
        <dbReference type="EMBL" id="KAF2278590.1"/>
    </source>
</evidence>
<accession>A0A6A6JPL0</accession>
<dbReference type="GeneID" id="54546977"/>
<evidence type="ECO:0000256" key="2">
    <source>
        <dbReference type="SAM" id="SignalP"/>
    </source>
</evidence>
<feature type="region of interest" description="Disordered" evidence="1">
    <location>
        <begin position="189"/>
        <end position="235"/>
    </location>
</feature>
<evidence type="ECO:0000256" key="1">
    <source>
        <dbReference type="SAM" id="MobiDB-lite"/>
    </source>
</evidence>
<gene>
    <name evidence="4" type="ORF">EI97DRAFT_214470</name>
</gene>
<feature type="signal peptide" evidence="2">
    <location>
        <begin position="1"/>
        <end position="28"/>
    </location>
</feature>
<proteinExistence type="predicted"/>
<feature type="compositionally biased region" description="Polar residues" evidence="1">
    <location>
        <begin position="189"/>
        <end position="218"/>
    </location>
</feature>
<feature type="domain" description="Deoxyribonuclease NucA/NucB" evidence="3">
    <location>
        <begin position="315"/>
        <end position="405"/>
    </location>
</feature>
<protein>
    <recommendedName>
        <fullName evidence="3">Deoxyribonuclease NucA/NucB domain-containing protein</fullName>
    </recommendedName>
</protein>
<reference evidence="4" key="1">
    <citation type="journal article" date="2020" name="Stud. Mycol.">
        <title>101 Dothideomycetes genomes: a test case for predicting lifestyles and emergence of pathogens.</title>
        <authorList>
            <person name="Haridas S."/>
            <person name="Albert R."/>
            <person name="Binder M."/>
            <person name="Bloem J."/>
            <person name="Labutti K."/>
            <person name="Salamov A."/>
            <person name="Andreopoulos B."/>
            <person name="Baker S."/>
            <person name="Barry K."/>
            <person name="Bills G."/>
            <person name="Bluhm B."/>
            <person name="Cannon C."/>
            <person name="Castanera R."/>
            <person name="Culley D."/>
            <person name="Daum C."/>
            <person name="Ezra D."/>
            <person name="Gonzalez J."/>
            <person name="Henrissat B."/>
            <person name="Kuo A."/>
            <person name="Liang C."/>
            <person name="Lipzen A."/>
            <person name="Lutzoni F."/>
            <person name="Magnuson J."/>
            <person name="Mondo S."/>
            <person name="Nolan M."/>
            <person name="Ohm R."/>
            <person name="Pangilinan J."/>
            <person name="Park H.-J."/>
            <person name="Ramirez L."/>
            <person name="Alfaro M."/>
            <person name="Sun H."/>
            <person name="Tritt A."/>
            <person name="Yoshinaga Y."/>
            <person name="Zwiers L.-H."/>
            <person name="Turgeon B."/>
            <person name="Goodwin S."/>
            <person name="Spatafora J."/>
            <person name="Crous P."/>
            <person name="Grigoriev I."/>
        </authorList>
    </citation>
    <scope>NUCLEOTIDE SEQUENCE</scope>
    <source>
        <strain evidence="4">CBS 379.55</strain>
    </source>
</reference>
<sequence length="574" mass="61724">MQAKMGMGRVWPSAISVMLLLASHLVSAELASFNGGFLDNLTGGLDDFDGENGGDLLQLVRRQQRYCPAYAPVDCGASGGCCRSGEYCCTNVNGCCPVDSNCYSNPRGCCPKSAETCNKGFCLLPGQTCCGPAACNKGYMCMKSPSGRETCCLPGMTACNDGSCCYEGTTCSASNPGKCERIRTSISTLSESLPSRSARPTSQPNPTRPPTTATSPVKSQKPPKMKCKSTPSYSIPNAKRTAIPELAADHVAAIAAGAPHSKRQEESGSAFAEFCETEDEKIPVMLFPWFPGETDELIESTCGGIRQFGGTDELLLTWAGDGPTAAGKRRAKNCPSGYCSSIGQKQNANYARENECDEFPPASTVESAQGSHVMCIDRLQNQLGGKLILSYRWIYRLQPNQKFIIRVIPNCNYFAKHKRSPSSNDVERVQKRAETDAFSGSGGSWLQDRRPGAEMGVGWVFGSLPELSAGAYNISFDFKGAAKDLSVFDSAGLEYLRLESSEPGQSFNFTVAEGLPLAVAAYAREDAKIDLSYSGKRMPNSTTKPSLAVSVRSSWDFRSMGLGFLILALLTFFM</sequence>
<keyword evidence="2" id="KW-0732">Signal</keyword>
<dbReference type="OrthoDB" id="2748312at2759"/>
<dbReference type="Proteomes" id="UP000800097">
    <property type="component" value="Unassembled WGS sequence"/>
</dbReference>
<dbReference type="RefSeq" id="XP_033656129.1">
    <property type="nucleotide sequence ID" value="XM_033793802.1"/>
</dbReference>
<dbReference type="AlphaFoldDB" id="A0A6A6JPL0"/>
<organism evidence="4 5">
    <name type="scientific">Westerdykella ornata</name>
    <dbReference type="NCBI Taxonomy" id="318751"/>
    <lineage>
        <taxon>Eukaryota</taxon>
        <taxon>Fungi</taxon>
        <taxon>Dikarya</taxon>
        <taxon>Ascomycota</taxon>
        <taxon>Pezizomycotina</taxon>
        <taxon>Dothideomycetes</taxon>
        <taxon>Pleosporomycetidae</taxon>
        <taxon>Pleosporales</taxon>
        <taxon>Sporormiaceae</taxon>
        <taxon>Westerdykella</taxon>
    </lineage>
</organism>
<feature type="chain" id="PRO_5025634938" description="Deoxyribonuclease NucA/NucB domain-containing protein" evidence="2">
    <location>
        <begin position="29"/>
        <end position="574"/>
    </location>
</feature>
<name>A0A6A6JPL0_WESOR</name>
<keyword evidence="5" id="KW-1185">Reference proteome</keyword>
<evidence type="ECO:0000313" key="5">
    <source>
        <dbReference type="Proteomes" id="UP000800097"/>
    </source>
</evidence>
<evidence type="ECO:0000259" key="3">
    <source>
        <dbReference type="Pfam" id="PF14040"/>
    </source>
</evidence>